<evidence type="ECO:0000259" key="12">
    <source>
        <dbReference type="Pfam" id="PF01259"/>
    </source>
</evidence>
<dbReference type="CDD" id="cd01415">
    <property type="entry name" value="SAICAR_synt_PurC"/>
    <property type="match status" value="1"/>
</dbReference>
<dbReference type="InterPro" id="IPR018236">
    <property type="entry name" value="SAICAR_synthetase_CS"/>
</dbReference>
<evidence type="ECO:0000256" key="9">
    <source>
        <dbReference type="ARBA" id="ARBA00030409"/>
    </source>
</evidence>
<dbReference type="GO" id="GO:0004639">
    <property type="term" value="F:phosphoribosylaminoimidazolesuccinocarboxamide synthase activity"/>
    <property type="evidence" value="ECO:0007669"/>
    <property type="project" value="UniProtKB-UniRule"/>
</dbReference>
<comment type="catalytic activity">
    <reaction evidence="10 11">
        <text>5-amino-1-(5-phospho-D-ribosyl)imidazole-4-carboxylate + L-aspartate + ATP = (2S)-2-[5-amino-1-(5-phospho-beta-D-ribosyl)imidazole-4-carboxamido]succinate + ADP + phosphate + 2 H(+)</text>
        <dbReference type="Rhea" id="RHEA:22628"/>
        <dbReference type="ChEBI" id="CHEBI:15378"/>
        <dbReference type="ChEBI" id="CHEBI:29991"/>
        <dbReference type="ChEBI" id="CHEBI:30616"/>
        <dbReference type="ChEBI" id="CHEBI:43474"/>
        <dbReference type="ChEBI" id="CHEBI:58443"/>
        <dbReference type="ChEBI" id="CHEBI:77657"/>
        <dbReference type="ChEBI" id="CHEBI:456216"/>
        <dbReference type="EC" id="6.3.2.6"/>
    </reaction>
</comment>
<evidence type="ECO:0000256" key="5">
    <source>
        <dbReference type="ARBA" id="ARBA00022598"/>
    </source>
</evidence>
<evidence type="ECO:0000256" key="8">
    <source>
        <dbReference type="ARBA" id="ARBA00022840"/>
    </source>
</evidence>
<feature type="domain" description="SAICAR synthetase/ADE2 N-terminal" evidence="12">
    <location>
        <begin position="3"/>
        <end position="228"/>
    </location>
</feature>
<dbReference type="Proteomes" id="UP000823960">
    <property type="component" value="Unassembled WGS sequence"/>
</dbReference>
<name>A0A9D1T3V3_9FIRM</name>
<dbReference type="Gene3D" id="3.30.470.20">
    <property type="entry name" value="ATP-grasp fold, B domain"/>
    <property type="match status" value="1"/>
</dbReference>
<comment type="similarity">
    <text evidence="2 11">Belongs to the SAICAR synthetase family.</text>
</comment>
<protein>
    <recommendedName>
        <fullName evidence="4 11">Phosphoribosylaminoimidazole-succinocarboxamide synthase</fullName>
        <ecNumber evidence="3 11">6.3.2.6</ecNumber>
    </recommendedName>
    <alternativeName>
        <fullName evidence="9 11">SAICAR synthetase</fullName>
    </alternativeName>
</protein>
<keyword evidence="7 11" id="KW-0658">Purine biosynthesis</keyword>
<evidence type="ECO:0000256" key="3">
    <source>
        <dbReference type="ARBA" id="ARBA00012217"/>
    </source>
</evidence>
<dbReference type="Pfam" id="PF01259">
    <property type="entry name" value="SAICAR_synt"/>
    <property type="match status" value="1"/>
</dbReference>
<dbReference type="InterPro" id="IPR001636">
    <property type="entry name" value="SAICAR_synth"/>
</dbReference>
<comment type="pathway">
    <text evidence="1 11">Purine metabolism; IMP biosynthesis via de novo pathway; 5-amino-1-(5-phospho-D-ribosyl)imidazole-4-carboxamide from 5-amino-1-(5-phospho-D-ribosyl)imidazole-4-carboxylate: step 1/2.</text>
</comment>
<dbReference type="SUPFAM" id="SSF56104">
    <property type="entry name" value="SAICAR synthase-like"/>
    <property type="match status" value="1"/>
</dbReference>
<dbReference type="PANTHER" id="PTHR43599:SF3">
    <property type="entry name" value="SI:DKEY-6E2.2"/>
    <property type="match status" value="1"/>
</dbReference>
<keyword evidence="5 11" id="KW-0436">Ligase</keyword>
<dbReference type="NCBIfam" id="TIGR00081">
    <property type="entry name" value="purC"/>
    <property type="match status" value="1"/>
</dbReference>
<dbReference type="EC" id="6.3.2.6" evidence="3 11"/>
<dbReference type="InterPro" id="IPR028923">
    <property type="entry name" value="SAICAR_synt/ADE2_N"/>
</dbReference>
<evidence type="ECO:0000256" key="4">
    <source>
        <dbReference type="ARBA" id="ARBA00016460"/>
    </source>
</evidence>
<dbReference type="HAMAP" id="MF_00137">
    <property type="entry name" value="SAICAR_synth"/>
    <property type="match status" value="1"/>
</dbReference>
<gene>
    <name evidence="11" type="primary">purC</name>
    <name evidence="13" type="ORF">IAD28_02070</name>
</gene>
<comment type="caution">
    <text evidence="13">The sequence shown here is derived from an EMBL/GenBank/DDBJ whole genome shotgun (WGS) entry which is preliminary data.</text>
</comment>
<evidence type="ECO:0000256" key="11">
    <source>
        <dbReference type="HAMAP-Rule" id="MF_00137"/>
    </source>
</evidence>
<dbReference type="InterPro" id="IPR033934">
    <property type="entry name" value="SAICAR_synt_PurC"/>
</dbReference>
<keyword evidence="6 11" id="KW-0547">Nucleotide-binding</keyword>
<keyword evidence="8 11" id="KW-0067">ATP-binding</keyword>
<dbReference type="GO" id="GO:0009236">
    <property type="term" value="P:cobalamin biosynthetic process"/>
    <property type="evidence" value="ECO:0007669"/>
    <property type="project" value="InterPro"/>
</dbReference>
<evidence type="ECO:0000313" key="14">
    <source>
        <dbReference type="Proteomes" id="UP000823960"/>
    </source>
</evidence>
<dbReference type="InterPro" id="IPR050089">
    <property type="entry name" value="SAICAR_synthetase"/>
</dbReference>
<evidence type="ECO:0000256" key="1">
    <source>
        <dbReference type="ARBA" id="ARBA00004672"/>
    </source>
</evidence>
<accession>A0A9D1T3V3</accession>
<dbReference type="PANTHER" id="PTHR43599">
    <property type="entry name" value="MULTIFUNCTIONAL PROTEIN ADE2"/>
    <property type="match status" value="1"/>
</dbReference>
<dbReference type="Gene3D" id="3.30.200.20">
    <property type="entry name" value="Phosphorylase Kinase, domain 1"/>
    <property type="match status" value="1"/>
</dbReference>
<evidence type="ECO:0000256" key="6">
    <source>
        <dbReference type="ARBA" id="ARBA00022741"/>
    </source>
</evidence>
<dbReference type="GO" id="GO:0005524">
    <property type="term" value="F:ATP binding"/>
    <property type="evidence" value="ECO:0007669"/>
    <property type="project" value="UniProtKB-KW"/>
</dbReference>
<reference evidence="13" key="1">
    <citation type="submission" date="2020-10" db="EMBL/GenBank/DDBJ databases">
        <authorList>
            <person name="Gilroy R."/>
        </authorList>
    </citation>
    <scope>NUCLEOTIDE SEQUENCE</scope>
    <source>
        <strain evidence="13">1370</strain>
    </source>
</reference>
<reference evidence="13" key="2">
    <citation type="journal article" date="2021" name="PeerJ">
        <title>Extensive microbial diversity within the chicken gut microbiome revealed by metagenomics and culture.</title>
        <authorList>
            <person name="Gilroy R."/>
            <person name="Ravi A."/>
            <person name="Getino M."/>
            <person name="Pursley I."/>
            <person name="Horton D.L."/>
            <person name="Alikhan N.F."/>
            <person name="Baker D."/>
            <person name="Gharbi K."/>
            <person name="Hall N."/>
            <person name="Watson M."/>
            <person name="Adriaenssens E.M."/>
            <person name="Foster-Nyarko E."/>
            <person name="Jarju S."/>
            <person name="Secka A."/>
            <person name="Antonio M."/>
            <person name="Oren A."/>
            <person name="Chaudhuri R.R."/>
            <person name="La Ragione R."/>
            <person name="Hildebrand F."/>
            <person name="Pallen M.J."/>
        </authorList>
    </citation>
    <scope>NUCLEOTIDE SEQUENCE</scope>
    <source>
        <strain evidence="13">1370</strain>
    </source>
</reference>
<evidence type="ECO:0000256" key="10">
    <source>
        <dbReference type="ARBA" id="ARBA00048475"/>
    </source>
</evidence>
<evidence type="ECO:0000256" key="7">
    <source>
        <dbReference type="ARBA" id="ARBA00022755"/>
    </source>
</evidence>
<dbReference type="PROSITE" id="PS01058">
    <property type="entry name" value="SAICAR_SYNTHETASE_2"/>
    <property type="match status" value="1"/>
</dbReference>
<organism evidence="13 14">
    <name type="scientific">Candidatus Faeciplasma avium</name>
    <dbReference type="NCBI Taxonomy" id="2840798"/>
    <lineage>
        <taxon>Bacteria</taxon>
        <taxon>Bacillati</taxon>
        <taxon>Bacillota</taxon>
        <taxon>Clostridia</taxon>
        <taxon>Eubacteriales</taxon>
        <taxon>Oscillospiraceae</taxon>
        <taxon>Oscillospiraceae incertae sedis</taxon>
        <taxon>Candidatus Faeciplasma</taxon>
    </lineage>
</organism>
<dbReference type="AlphaFoldDB" id="A0A9D1T3V3"/>
<proteinExistence type="inferred from homology"/>
<dbReference type="EMBL" id="DVOL01000028">
    <property type="protein sequence ID" value="HIV10466.1"/>
    <property type="molecule type" value="Genomic_DNA"/>
</dbReference>
<dbReference type="FunFam" id="3.30.470.20:FF:000006">
    <property type="entry name" value="Phosphoribosylaminoimidazole-succinocarboxamide synthase"/>
    <property type="match status" value="1"/>
</dbReference>
<evidence type="ECO:0000313" key="13">
    <source>
        <dbReference type="EMBL" id="HIV10466.1"/>
    </source>
</evidence>
<evidence type="ECO:0000256" key="2">
    <source>
        <dbReference type="ARBA" id="ARBA00010190"/>
    </source>
</evidence>
<dbReference type="GO" id="GO:0006189">
    <property type="term" value="P:'de novo' IMP biosynthetic process"/>
    <property type="evidence" value="ECO:0007669"/>
    <property type="project" value="UniProtKB-UniRule"/>
</dbReference>
<sequence length="235" mass="25844">MQKLYEGKSKIVYKGEDDKTCIISYKDTATAGNGAKKEDLPGKGRLNAAISNLIFEYLAENGVKTHLVKVLSETSVLAKIAEIVQVEVIVRNVAAGSFSKKYGVPEGTSLKNTVVEFCLKSDELGDPMINDCQLTAIGVATQEELDELKSAALKIDSLLTSLFLKAGIRLIDYKLEFGKADGEIILCDEISPDSCRLWDADTDKKLDKDRFRRDMGGVIEGYEEVLKRLKEALGK</sequence>